<dbReference type="Proteomes" id="UP000015105">
    <property type="component" value="Chromosome 4D"/>
</dbReference>
<dbReference type="EnsemblPlants" id="AET4Gv20228200.3">
    <property type="protein sequence ID" value="AET4Gv20228200.3"/>
    <property type="gene ID" value="AET4Gv20228200"/>
</dbReference>
<accession>A0A453HLL3</accession>
<evidence type="ECO:0000313" key="2">
    <source>
        <dbReference type="Proteomes" id="UP000015105"/>
    </source>
</evidence>
<reference evidence="1" key="5">
    <citation type="journal article" date="2021" name="G3 (Bethesda)">
        <title>Aegilops tauschii genome assembly Aet v5.0 features greater sequence contiguity and improved annotation.</title>
        <authorList>
            <person name="Wang L."/>
            <person name="Zhu T."/>
            <person name="Rodriguez J.C."/>
            <person name="Deal K.R."/>
            <person name="Dubcovsky J."/>
            <person name="McGuire P.E."/>
            <person name="Lux T."/>
            <person name="Spannagl M."/>
            <person name="Mayer K.F.X."/>
            <person name="Baldrich P."/>
            <person name="Meyers B.C."/>
            <person name="Huo N."/>
            <person name="Gu Y.Q."/>
            <person name="Zhou H."/>
            <person name="Devos K.M."/>
            <person name="Bennetzen J.L."/>
            <person name="Unver T."/>
            <person name="Budak H."/>
            <person name="Gulick P.J."/>
            <person name="Galiba G."/>
            <person name="Kalapos B."/>
            <person name="Nelson D.R."/>
            <person name="Li P."/>
            <person name="You F.M."/>
            <person name="Luo M.C."/>
            <person name="Dvorak J."/>
        </authorList>
    </citation>
    <scope>NUCLEOTIDE SEQUENCE [LARGE SCALE GENOMIC DNA]</scope>
    <source>
        <strain evidence="1">cv. AL8/78</strain>
    </source>
</reference>
<reference evidence="1" key="4">
    <citation type="submission" date="2019-03" db="UniProtKB">
        <authorList>
            <consortium name="EnsemblPlants"/>
        </authorList>
    </citation>
    <scope>IDENTIFICATION</scope>
</reference>
<proteinExistence type="predicted"/>
<evidence type="ECO:0000313" key="1">
    <source>
        <dbReference type="EnsemblPlants" id="AET4Gv20228200.3"/>
    </source>
</evidence>
<reference evidence="1" key="3">
    <citation type="journal article" date="2017" name="Nature">
        <title>Genome sequence of the progenitor of the wheat D genome Aegilops tauschii.</title>
        <authorList>
            <person name="Luo M.C."/>
            <person name="Gu Y.Q."/>
            <person name="Puiu D."/>
            <person name="Wang H."/>
            <person name="Twardziok S.O."/>
            <person name="Deal K.R."/>
            <person name="Huo N."/>
            <person name="Zhu T."/>
            <person name="Wang L."/>
            <person name="Wang Y."/>
            <person name="McGuire P.E."/>
            <person name="Liu S."/>
            <person name="Long H."/>
            <person name="Ramasamy R.K."/>
            <person name="Rodriguez J.C."/>
            <person name="Van S.L."/>
            <person name="Yuan L."/>
            <person name="Wang Z."/>
            <person name="Xia Z."/>
            <person name="Xiao L."/>
            <person name="Anderson O.D."/>
            <person name="Ouyang S."/>
            <person name="Liang Y."/>
            <person name="Zimin A.V."/>
            <person name="Pertea G."/>
            <person name="Qi P."/>
            <person name="Bennetzen J.L."/>
            <person name="Dai X."/>
            <person name="Dawson M.W."/>
            <person name="Muller H.G."/>
            <person name="Kugler K."/>
            <person name="Rivarola-Duarte L."/>
            <person name="Spannagl M."/>
            <person name="Mayer K.F.X."/>
            <person name="Lu F.H."/>
            <person name="Bevan M.W."/>
            <person name="Leroy P."/>
            <person name="Li P."/>
            <person name="You F.M."/>
            <person name="Sun Q."/>
            <person name="Liu Z."/>
            <person name="Lyons E."/>
            <person name="Wicker T."/>
            <person name="Salzberg S.L."/>
            <person name="Devos K.M."/>
            <person name="Dvorak J."/>
        </authorList>
    </citation>
    <scope>NUCLEOTIDE SEQUENCE [LARGE SCALE GENOMIC DNA]</scope>
    <source>
        <strain evidence="1">cv. AL8/78</strain>
    </source>
</reference>
<dbReference type="Gramene" id="AET4Gv20228200.3">
    <property type="protein sequence ID" value="AET4Gv20228200.3"/>
    <property type="gene ID" value="AET4Gv20228200"/>
</dbReference>
<dbReference type="AlphaFoldDB" id="A0A453HLL3"/>
<sequence>MFHLSKQGSQDTITLCSWPDPLDTQGCQGPTSLSATVASALSTQSIFCEFHYVQCSCLLSGCST</sequence>
<name>A0A453HLL3_AEGTS</name>
<keyword evidence="2" id="KW-1185">Reference proteome</keyword>
<organism evidence="1 2">
    <name type="scientific">Aegilops tauschii subsp. strangulata</name>
    <name type="common">Goatgrass</name>
    <dbReference type="NCBI Taxonomy" id="200361"/>
    <lineage>
        <taxon>Eukaryota</taxon>
        <taxon>Viridiplantae</taxon>
        <taxon>Streptophyta</taxon>
        <taxon>Embryophyta</taxon>
        <taxon>Tracheophyta</taxon>
        <taxon>Spermatophyta</taxon>
        <taxon>Magnoliopsida</taxon>
        <taxon>Liliopsida</taxon>
        <taxon>Poales</taxon>
        <taxon>Poaceae</taxon>
        <taxon>BOP clade</taxon>
        <taxon>Pooideae</taxon>
        <taxon>Triticodae</taxon>
        <taxon>Triticeae</taxon>
        <taxon>Triticinae</taxon>
        <taxon>Aegilops</taxon>
    </lineage>
</organism>
<protein>
    <submittedName>
        <fullName evidence="1">Uncharacterized protein</fullName>
    </submittedName>
</protein>
<reference evidence="2" key="1">
    <citation type="journal article" date="2014" name="Science">
        <title>Ancient hybridizations among the ancestral genomes of bread wheat.</title>
        <authorList>
            <consortium name="International Wheat Genome Sequencing Consortium,"/>
            <person name="Marcussen T."/>
            <person name="Sandve S.R."/>
            <person name="Heier L."/>
            <person name="Spannagl M."/>
            <person name="Pfeifer M."/>
            <person name="Jakobsen K.S."/>
            <person name="Wulff B.B."/>
            <person name="Steuernagel B."/>
            <person name="Mayer K.F."/>
            <person name="Olsen O.A."/>
        </authorList>
    </citation>
    <scope>NUCLEOTIDE SEQUENCE [LARGE SCALE GENOMIC DNA]</scope>
    <source>
        <strain evidence="2">cv. AL8/78</strain>
    </source>
</reference>
<reference evidence="2" key="2">
    <citation type="journal article" date="2017" name="Nat. Plants">
        <title>The Aegilops tauschii genome reveals multiple impacts of transposons.</title>
        <authorList>
            <person name="Zhao G."/>
            <person name="Zou C."/>
            <person name="Li K."/>
            <person name="Wang K."/>
            <person name="Li T."/>
            <person name="Gao L."/>
            <person name="Zhang X."/>
            <person name="Wang H."/>
            <person name="Yang Z."/>
            <person name="Liu X."/>
            <person name="Jiang W."/>
            <person name="Mao L."/>
            <person name="Kong X."/>
            <person name="Jiao Y."/>
            <person name="Jia J."/>
        </authorList>
    </citation>
    <scope>NUCLEOTIDE SEQUENCE [LARGE SCALE GENOMIC DNA]</scope>
    <source>
        <strain evidence="2">cv. AL8/78</strain>
    </source>
</reference>